<dbReference type="Pfam" id="PF13962">
    <property type="entry name" value="PGG"/>
    <property type="match status" value="1"/>
</dbReference>
<dbReference type="InterPro" id="IPR036770">
    <property type="entry name" value="Ankyrin_rpt-contain_sf"/>
</dbReference>
<dbReference type="Gramene" id="QL02p083208:mrna">
    <property type="protein sequence ID" value="QL02p083208:mrna"/>
    <property type="gene ID" value="QL02p083208"/>
</dbReference>
<keyword evidence="4" id="KW-1185">Reference proteome</keyword>
<dbReference type="Pfam" id="PF12796">
    <property type="entry name" value="Ank_2"/>
    <property type="match status" value="1"/>
</dbReference>
<dbReference type="Proteomes" id="UP000594261">
    <property type="component" value="Chromosome 2"/>
</dbReference>
<keyword evidence="1" id="KW-0812">Transmembrane</keyword>
<evidence type="ECO:0000259" key="2">
    <source>
        <dbReference type="Pfam" id="PF13962"/>
    </source>
</evidence>
<dbReference type="GO" id="GO:0016020">
    <property type="term" value="C:membrane"/>
    <property type="evidence" value="ECO:0007669"/>
    <property type="project" value="TreeGrafter"/>
</dbReference>
<dbReference type="OMA" id="MIHTIAN"/>
<dbReference type="PANTHER" id="PTHR24177">
    <property type="entry name" value="CASKIN"/>
    <property type="match status" value="1"/>
</dbReference>
<dbReference type="SUPFAM" id="SSF48403">
    <property type="entry name" value="Ankyrin repeat"/>
    <property type="match status" value="1"/>
</dbReference>
<evidence type="ECO:0000313" key="4">
    <source>
        <dbReference type="Proteomes" id="UP000594261"/>
    </source>
</evidence>
<reference evidence="4" key="1">
    <citation type="journal article" date="2016" name="G3 (Bethesda)">
        <title>First Draft Assembly and Annotation of the Genome of a California Endemic Oak Quercus lobata Nee (Fagaceae).</title>
        <authorList>
            <person name="Sork V.L."/>
            <person name="Fitz-Gibbon S.T."/>
            <person name="Puiu D."/>
            <person name="Crepeau M."/>
            <person name="Gugger P.F."/>
            <person name="Sherman R."/>
            <person name="Stevens K."/>
            <person name="Langley C.H."/>
            <person name="Pellegrini M."/>
            <person name="Salzberg S.L."/>
        </authorList>
    </citation>
    <scope>NUCLEOTIDE SEQUENCE [LARGE SCALE GENOMIC DNA]</scope>
    <source>
        <strain evidence="4">cv. SW786</strain>
    </source>
</reference>
<protein>
    <recommendedName>
        <fullName evidence="2">PGG domain-containing protein</fullName>
    </recommendedName>
</protein>
<feature type="domain" description="PGG" evidence="2">
    <location>
        <begin position="168"/>
        <end position="274"/>
    </location>
</feature>
<dbReference type="InParanoid" id="A0A7N2L0E0"/>
<dbReference type="Gene3D" id="1.25.40.20">
    <property type="entry name" value="Ankyrin repeat-containing domain"/>
    <property type="match status" value="1"/>
</dbReference>
<dbReference type="EnsemblPlants" id="QL02p083208:mrna">
    <property type="protein sequence ID" value="QL02p083208:mrna"/>
    <property type="gene ID" value="QL02p083208"/>
</dbReference>
<dbReference type="InterPro" id="IPR002110">
    <property type="entry name" value="Ankyrin_rpt"/>
</dbReference>
<feature type="transmembrane region" description="Helical" evidence="1">
    <location>
        <begin position="281"/>
        <end position="302"/>
    </location>
</feature>
<dbReference type="PANTHER" id="PTHR24177:SF292">
    <property type="entry name" value="ANKYRIN REPEAT FAMILY PROTEIN-RELATED"/>
    <property type="match status" value="1"/>
</dbReference>
<evidence type="ECO:0000313" key="3">
    <source>
        <dbReference type="EnsemblPlants" id="QL02p083208:mrna"/>
    </source>
</evidence>
<evidence type="ECO:0000256" key="1">
    <source>
        <dbReference type="SAM" id="Phobius"/>
    </source>
</evidence>
<keyword evidence="1" id="KW-0472">Membrane</keyword>
<proteinExistence type="predicted"/>
<feature type="transmembrane region" description="Helical" evidence="1">
    <location>
        <begin position="213"/>
        <end position="233"/>
    </location>
</feature>
<dbReference type="InterPro" id="IPR026961">
    <property type="entry name" value="PGG_dom"/>
</dbReference>
<feature type="transmembrane region" description="Helical" evidence="1">
    <location>
        <begin position="174"/>
        <end position="193"/>
    </location>
</feature>
<feature type="transmembrane region" description="Helical" evidence="1">
    <location>
        <begin position="254"/>
        <end position="275"/>
    </location>
</feature>
<reference evidence="3" key="2">
    <citation type="submission" date="2021-01" db="UniProtKB">
        <authorList>
            <consortium name="EnsemblPlants"/>
        </authorList>
    </citation>
    <scope>IDENTIFICATION</scope>
</reference>
<keyword evidence="1" id="KW-1133">Transmembrane helix</keyword>
<accession>A0A7N2L0E0</accession>
<organism evidence="3 4">
    <name type="scientific">Quercus lobata</name>
    <name type="common">Valley oak</name>
    <dbReference type="NCBI Taxonomy" id="97700"/>
    <lineage>
        <taxon>Eukaryota</taxon>
        <taxon>Viridiplantae</taxon>
        <taxon>Streptophyta</taxon>
        <taxon>Embryophyta</taxon>
        <taxon>Tracheophyta</taxon>
        <taxon>Spermatophyta</taxon>
        <taxon>Magnoliopsida</taxon>
        <taxon>eudicotyledons</taxon>
        <taxon>Gunneridae</taxon>
        <taxon>Pentapetalae</taxon>
        <taxon>rosids</taxon>
        <taxon>fabids</taxon>
        <taxon>Fagales</taxon>
        <taxon>Fagaceae</taxon>
        <taxon>Quercus</taxon>
    </lineage>
</organism>
<name>A0A7N2L0E0_QUELO</name>
<sequence length="325" mass="37033">MQSQAHELFNLCLDAYVVDVENINEIPEISQVLFVAAEVGNVEFLVKLIRFDFDLLWKIDNERSIFHIAVEQRHESIFNLLIGSIRDIIVDGINEDGNNILHLAAELAPQEKLNAISGAALQMQRELLWFKEVEKIVKPSYKEMKNEKGETPYVLFAMEHEDLRKEGEKWMMNTAKSSMVVATLISSIMFSGLPTDGLSHNSKKYNLELAYSVSSATALFCSSTSLIMFLCILTSRYSYDDFLVSLPIKLMTGVTTLFISIAAMMVAFSASFCLINHDHQGFPFIAFLFGLFAFVPILYVFLKYRQFVDIIQSTCCRFQPRQRLL</sequence>
<dbReference type="AlphaFoldDB" id="A0A7N2L0E0"/>